<comment type="caution">
    <text evidence="1">The sequence shown here is derived from an EMBL/GenBank/DDBJ whole genome shotgun (WGS) entry which is preliminary data.</text>
</comment>
<reference evidence="2" key="1">
    <citation type="journal article" date="2023" name="Nat. Plants">
        <title>Single-cell RNA sequencing provides a high-resolution roadmap for understanding the multicellular compartmentation of specialized metabolism.</title>
        <authorList>
            <person name="Sun S."/>
            <person name="Shen X."/>
            <person name="Li Y."/>
            <person name="Li Y."/>
            <person name="Wang S."/>
            <person name="Li R."/>
            <person name="Zhang H."/>
            <person name="Shen G."/>
            <person name="Guo B."/>
            <person name="Wei J."/>
            <person name="Xu J."/>
            <person name="St-Pierre B."/>
            <person name="Chen S."/>
            <person name="Sun C."/>
        </authorList>
    </citation>
    <scope>NUCLEOTIDE SEQUENCE [LARGE SCALE GENOMIC DNA]</scope>
</reference>
<dbReference type="EMBL" id="CM044702">
    <property type="protein sequence ID" value="KAI5678510.1"/>
    <property type="molecule type" value="Genomic_DNA"/>
</dbReference>
<gene>
    <name evidence="1" type="ORF">M9H77_09460</name>
</gene>
<sequence>MSIKQQSNPLGCAINRNILNNQAYQNWFTSRFKYTVFENEMKWYSTEPTNGREDYSVPDAMLRLVKQRNIIVRGHSVFWDDPNFNPSCVRTLSPTQLSSAVNKRINSVLGRYKGQLIHWDVANENIHFGFLEQKLGPLESGKLYKQANLIDNRAIPFCRPFGPTSSQYFLSFSSPILSFYNSMMIGLSWRVGFFYLVKRCPGRSGPATRAARW</sequence>
<name>A0ACC0C0U3_CATRO</name>
<proteinExistence type="predicted"/>
<protein>
    <submittedName>
        <fullName evidence="1">Uncharacterized protein</fullName>
    </submittedName>
</protein>
<keyword evidence="2" id="KW-1185">Reference proteome</keyword>
<evidence type="ECO:0000313" key="2">
    <source>
        <dbReference type="Proteomes" id="UP001060085"/>
    </source>
</evidence>
<evidence type="ECO:0000313" key="1">
    <source>
        <dbReference type="EMBL" id="KAI5678510.1"/>
    </source>
</evidence>
<dbReference type="Proteomes" id="UP001060085">
    <property type="component" value="Linkage Group LG02"/>
</dbReference>
<organism evidence="1 2">
    <name type="scientific">Catharanthus roseus</name>
    <name type="common">Madagascar periwinkle</name>
    <name type="synonym">Vinca rosea</name>
    <dbReference type="NCBI Taxonomy" id="4058"/>
    <lineage>
        <taxon>Eukaryota</taxon>
        <taxon>Viridiplantae</taxon>
        <taxon>Streptophyta</taxon>
        <taxon>Embryophyta</taxon>
        <taxon>Tracheophyta</taxon>
        <taxon>Spermatophyta</taxon>
        <taxon>Magnoliopsida</taxon>
        <taxon>eudicotyledons</taxon>
        <taxon>Gunneridae</taxon>
        <taxon>Pentapetalae</taxon>
        <taxon>asterids</taxon>
        <taxon>lamiids</taxon>
        <taxon>Gentianales</taxon>
        <taxon>Apocynaceae</taxon>
        <taxon>Rauvolfioideae</taxon>
        <taxon>Vinceae</taxon>
        <taxon>Catharanthinae</taxon>
        <taxon>Catharanthus</taxon>
    </lineage>
</organism>
<accession>A0ACC0C0U3</accession>